<dbReference type="Proteomes" id="UP000518266">
    <property type="component" value="Unassembled WGS sequence"/>
</dbReference>
<comment type="caution">
    <text evidence="2">The sequence shown here is derived from an EMBL/GenBank/DDBJ whole genome shotgun (WGS) entry which is preliminary data.</text>
</comment>
<reference evidence="2 3" key="1">
    <citation type="submission" date="2020-03" db="EMBL/GenBank/DDBJ databases">
        <title>Dissostichus mawsoni Genome sequencing and assembly.</title>
        <authorList>
            <person name="Park H."/>
        </authorList>
    </citation>
    <scope>NUCLEOTIDE SEQUENCE [LARGE SCALE GENOMIC DNA]</scope>
    <source>
        <strain evidence="2">DM0001</strain>
        <tissue evidence="2">Muscle</tissue>
    </source>
</reference>
<proteinExistence type="predicted"/>
<evidence type="ECO:0000256" key="1">
    <source>
        <dbReference type="SAM" id="MobiDB-lite"/>
    </source>
</evidence>
<keyword evidence="3" id="KW-1185">Reference proteome</keyword>
<feature type="region of interest" description="Disordered" evidence="1">
    <location>
        <begin position="1"/>
        <end position="30"/>
    </location>
</feature>
<sequence length="84" mass="9073">MTSSRRCRKSCPNSSGRLADGVRGRRSEAGLGLEARVRPIRAGADHADSHHYLQPAISASREASRFRLSSIWPSVALTAARTNA</sequence>
<evidence type="ECO:0000313" key="3">
    <source>
        <dbReference type="Proteomes" id="UP000518266"/>
    </source>
</evidence>
<dbReference type="EMBL" id="JAAKFY010000005">
    <property type="protein sequence ID" value="KAF3857135.1"/>
    <property type="molecule type" value="Genomic_DNA"/>
</dbReference>
<evidence type="ECO:0000313" key="2">
    <source>
        <dbReference type="EMBL" id="KAF3857135.1"/>
    </source>
</evidence>
<protein>
    <submittedName>
        <fullName evidence="2">Uncharacterized protein</fullName>
    </submittedName>
</protein>
<accession>A0A7J5Z5V3</accession>
<organism evidence="2 3">
    <name type="scientific">Dissostichus mawsoni</name>
    <name type="common">Antarctic cod</name>
    <dbReference type="NCBI Taxonomy" id="36200"/>
    <lineage>
        <taxon>Eukaryota</taxon>
        <taxon>Metazoa</taxon>
        <taxon>Chordata</taxon>
        <taxon>Craniata</taxon>
        <taxon>Vertebrata</taxon>
        <taxon>Euteleostomi</taxon>
        <taxon>Actinopterygii</taxon>
        <taxon>Neopterygii</taxon>
        <taxon>Teleostei</taxon>
        <taxon>Neoteleostei</taxon>
        <taxon>Acanthomorphata</taxon>
        <taxon>Eupercaria</taxon>
        <taxon>Perciformes</taxon>
        <taxon>Notothenioidei</taxon>
        <taxon>Nototheniidae</taxon>
        <taxon>Dissostichus</taxon>
    </lineage>
</organism>
<gene>
    <name evidence="2" type="ORF">F7725_008994</name>
</gene>
<name>A0A7J5Z5V3_DISMA</name>
<dbReference type="AlphaFoldDB" id="A0A7J5Z5V3"/>